<feature type="compositionally biased region" description="Polar residues" evidence="1">
    <location>
        <begin position="252"/>
        <end position="265"/>
    </location>
</feature>
<proteinExistence type="predicted"/>
<comment type="caution">
    <text evidence="2">The sequence shown here is derived from an EMBL/GenBank/DDBJ whole genome shotgun (WGS) entry which is preliminary data.</text>
</comment>
<feature type="region of interest" description="Disordered" evidence="1">
    <location>
        <begin position="239"/>
        <end position="271"/>
    </location>
</feature>
<dbReference type="Proteomes" id="UP001162131">
    <property type="component" value="Unassembled WGS sequence"/>
</dbReference>
<evidence type="ECO:0000256" key="1">
    <source>
        <dbReference type="SAM" id="MobiDB-lite"/>
    </source>
</evidence>
<sequence length="271" mass="31145">MQSVDPIIVTQLRAFNSSSGRKISLNSKIKNCFYNPKNSMIAPPKKEYLRCRVIRGHKRAIRQIKKSAIPIRTLNAFDPENPTALRIWRILSDVYIKHEEELSKFSQTESGPKTDGKSKRQGKVENLAKSFNYEFCRDYFTPLGVRESFYYYVELLFVDLNPKSLCEKFDFNCCKSPHSHECLEKWLLMKKYISQYMIQELGLEPFMPASPEGFHLPSLFNSSLDQPPEISTYHRRLRSSSSSTLDSNSATKTSLSSGDLQNNCKGGSRDK</sequence>
<feature type="compositionally biased region" description="Low complexity" evidence="1">
    <location>
        <begin position="239"/>
        <end position="251"/>
    </location>
</feature>
<dbReference type="AlphaFoldDB" id="A0AAU9JKG3"/>
<keyword evidence="3" id="KW-1185">Reference proteome</keyword>
<evidence type="ECO:0000313" key="3">
    <source>
        <dbReference type="Proteomes" id="UP001162131"/>
    </source>
</evidence>
<accession>A0AAU9JKG3</accession>
<evidence type="ECO:0000313" key="2">
    <source>
        <dbReference type="EMBL" id="CAG9325543.1"/>
    </source>
</evidence>
<dbReference type="EMBL" id="CAJZBQ010000038">
    <property type="protein sequence ID" value="CAG9325543.1"/>
    <property type="molecule type" value="Genomic_DNA"/>
</dbReference>
<protein>
    <submittedName>
        <fullName evidence="2">Uncharacterized protein</fullName>
    </submittedName>
</protein>
<gene>
    <name evidence="2" type="ORF">BSTOLATCC_MIC38795</name>
</gene>
<reference evidence="2" key="1">
    <citation type="submission" date="2021-09" db="EMBL/GenBank/DDBJ databases">
        <authorList>
            <consortium name="AG Swart"/>
            <person name="Singh M."/>
            <person name="Singh A."/>
            <person name="Seah K."/>
            <person name="Emmerich C."/>
        </authorList>
    </citation>
    <scope>NUCLEOTIDE SEQUENCE</scope>
    <source>
        <strain evidence="2">ATCC30299</strain>
    </source>
</reference>
<name>A0AAU9JKG3_9CILI</name>
<organism evidence="2 3">
    <name type="scientific">Blepharisma stoltei</name>
    <dbReference type="NCBI Taxonomy" id="1481888"/>
    <lineage>
        <taxon>Eukaryota</taxon>
        <taxon>Sar</taxon>
        <taxon>Alveolata</taxon>
        <taxon>Ciliophora</taxon>
        <taxon>Postciliodesmatophora</taxon>
        <taxon>Heterotrichea</taxon>
        <taxon>Heterotrichida</taxon>
        <taxon>Blepharismidae</taxon>
        <taxon>Blepharisma</taxon>
    </lineage>
</organism>